<reference evidence="2" key="1">
    <citation type="journal article" date="2019" name="Int. J. Syst. Evol. Microbiol.">
        <title>The Global Catalogue of Microorganisms (GCM) 10K type strain sequencing project: providing services to taxonomists for standard genome sequencing and annotation.</title>
        <authorList>
            <consortium name="The Broad Institute Genomics Platform"/>
            <consortium name="The Broad Institute Genome Sequencing Center for Infectious Disease"/>
            <person name="Wu L."/>
            <person name="Ma J."/>
        </authorList>
    </citation>
    <scope>NUCLEOTIDE SEQUENCE [LARGE SCALE GENOMIC DNA]</scope>
    <source>
        <strain evidence="2">CCUG 60524</strain>
    </source>
</reference>
<proteinExistence type="predicted"/>
<evidence type="ECO:0000313" key="1">
    <source>
        <dbReference type="EMBL" id="MFD0978697.1"/>
    </source>
</evidence>
<sequence length="46" mass="5372">MSTRSWMFLTLLLALAIGTNAVFGWNLHIFLGRKFADAVEWLAFWR</sequence>
<protein>
    <submittedName>
        <fullName evidence="1">Uncharacterized protein</fullName>
    </submittedName>
</protein>
<name>A0ABW3IKT6_9RHOB</name>
<accession>A0ABW3IKT6</accession>
<dbReference type="EMBL" id="JBHTJT010000006">
    <property type="protein sequence ID" value="MFD0978697.1"/>
    <property type="molecule type" value="Genomic_DNA"/>
</dbReference>
<keyword evidence="2" id="KW-1185">Reference proteome</keyword>
<gene>
    <name evidence="1" type="ORF">ACFQ2S_03440</name>
</gene>
<dbReference type="Proteomes" id="UP001597108">
    <property type="component" value="Unassembled WGS sequence"/>
</dbReference>
<comment type="caution">
    <text evidence="1">The sequence shown here is derived from an EMBL/GenBank/DDBJ whole genome shotgun (WGS) entry which is preliminary data.</text>
</comment>
<evidence type="ECO:0000313" key="2">
    <source>
        <dbReference type="Proteomes" id="UP001597108"/>
    </source>
</evidence>
<organism evidence="1 2">
    <name type="scientific">Tropicimonas aquimaris</name>
    <dbReference type="NCBI Taxonomy" id="914152"/>
    <lineage>
        <taxon>Bacteria</taxon>
        <taxon>Pseudomonadati</taxon>
        <taxon>Pseudomonadota</taxon>
        <taxon>Alphaproteobacteria</taxon>
        <taxon>Rhodobacterales</taxon>
        <taxon>Roseobacteraceae</taxon>
        <taxon>Tropicimonas</taxon>
    </lineage>
</organism>
<dbReference type="RefSeq" id="WP_386072724.1">
    <property type="nucleotide sequence ID" value="NZ_JBHTJT010000006.1"/>
</dbReference>